<dbReference type="AlphaFoldDB" id="A0A0B0NGK4"/>
<reference evidence="2" key="1">
    <citation type="submission" date="2014-09" db="EMBL/GenBank/DDBJ databases">
        <authorList>
            <person name="Mudge J."/>
            <person name="Ramaraj T."/>
            <person name="Lindquist I.E."/>
            <person name="Bharti A.K."/>
            <person name="Sundararajan A."/>
            <person name="Cameron C.T."/>
            <person name="Woodward J.E."/>
            <person name="May G.D."/>
            <person name="Brubaker C."/>
            <person name="Broadhvest J."/>
            <person name="Wilkins T.A."/>
        </authorList>
    </citation>
    <scope>NUCLEOTIDE SEQUENCE</scope>
    <source>
        <strain evidence="2">cv. AKA8401</strain>
    </source>
</reference>
<name>A0A0B0NGK4_GOSAR</name>
<accession>A0A0B0NGK4</accession>
<organism evidence="1 2">
    <name type="scientific">Gossypium arboreum</name>
    <name type="common">Tree cotton</name>
    <name type="synonym">Gossypium nanking</name>
    <dbReference type="NCBI Taxonomy" id="29729"/>
    <lineage>
        <taxon>Eukaryota</taxon>
        <taxon>Viridiplantae</taxon>
        <taxon>Streptophyta</taxon>
        <taxon>Embryophyta</taxon>
        <taxon>Tracheophyta</taxon>
        <taxon>Spermatophyta</taxon>
        <taxon>Magnoliopsida</taxon>
        <taxon>eudicotyledons</taxon>
        <taxon>Gunneridae</taxon>
        <taxon>Pentapetalae</taxon>
        <taxon>rosids</taxon>
        <taxon>malvids</taxon>
        <taxon>Malvales</taxon>
        <taxon>Malvaceae</taxon>
        <taxon>Malvoideae</taxon>
        <taxon>Gossypium</taxon>
    </lineage>
</organism>
<evidence type="ECO:0000313" key="2">
    <source>
        <dbReference type="Proteomes" id="UP000032142"/>
    </source>
</evidence>
<keyword evidence="2" id="KW-1185">Reference proteome</keyword>
<protein>
    <submittedName>
        <fullName evidence="1">Putative aconitate hydratase, mitochondrial</fullName>
    </submittedName>
</protein>
<dbReference type="EMBL" id="KN393290">
    <property type="protein sequence ID" value="KHG10171.1"/>
    <property type="molecule type" value="Genomic_DNA"/>
</dbReference>
<proteinExistence type="predicted"/>
<evidence type="ECO:0000313" key="1">
    <source>
        <dbReference type="EMBL" id="KHG10171.1"/>
    </source>
</evidence>
<gene>
    <name evidence="1" type="ORF">F383_08501</name>
</gene>
<sequence length="103" mass="11539">MRFRPRSGEKCLTIRSNSTIFVSRNVKVVKGYGYVASWYSVTKLVRASETTGDPFTLSTIILVPMQKHGRVSHPCMTHGHDTQPCVPGVEIESMSVWSTRSHT</sequence>
<dbReference type="Proteomes" id="UP000032142">
    <property type="component" value="Unassembled WGS sequence"/>
</dbReference>